<dbReference type="AlphaFoldDB" id="A0A0C9ZZ29"/>
<reference evidence="1 2" key="1">
    <citation type="submission" date="2014-04" db="EMBL/GenBank/DDBJ databases">
        <authorList>
            <consortium name="DOE Joint Genome Institute"/>
            <person name="Kuo A."/>
            <person name="Ruytinx J."/>
            <person name="Rineau F."/>
            <person name="Colpaert J."/>
            <person name="Kohler A."/>
            <person name="Nagy L.G."/>
            <person name="Floudas D."/>
            <person name="Copeland A."/>
            <person name="Barry K.W."/>
            <person name="Cichocki N."/>
            <person name="Veneault-Fourrey C."/>
            <person name="LaButti K."/>
            <person name="Lindquist E.A."/>
            <person name="Lipzen A."/>
            <person name="Lundell T."/>
            <person name="Morin E."/>
            <person name="Murat C."/>
            <person name="Sun H."/>
            <person name="Tunlid A."/>
            <person name="Henrissat B."/>
            <person name="Grigoriev I.V."/>
            <person name="Hibbett D.S."/>
            <person name="Martin F."/>
            <person name="Nordberg H.P."/>
            <person name="Cantor M.N."/>
            <person name="Hua S.X."/>
        </authorList>
    </citation>
    <scope>NUCLEOTIDE SEQUENCE [LARGE SCALE GENOMIC DNA]</scope>
    <source>
        <strain evidence="1 2">UH-Slu-Lm8-n1</strain>
    </source>
</reference>
<keyword evidence="2" id="KW-1185">Reference proteome</keyword>
<reference evidence="2" key="2">
    <citation type="submission" date="2015-01" db="EMBL/GenBank/DDBJ databases">
        <title>Evolutionary Origins and Diversification of the Mycorrhizal Mutualists.</title>
        <authorList>
            <consortium name="DOE Joint Genome Institute"/>
            <consortium name="Mycorrhizal Genomics Consortium"/>
            <person name="Kohler A."/>
            <person name="Kuo A."/>
            <person name="Nagy L.G."/>
            <person name="Floudas D."/>
            <person name="Copeland A."/>
            <person name="Barry K.W."/>
            <person name="Cichocki N."/>
            <person name="Veneault-Fourrey C."/>
            <person name="LaButti K."/>
            <person name="Lindquist E.A."/>
            <person name="Lipzen A."/>
            <person name="Lundell T."/>
            <person name="Morin E."/>
            <person name="Murat C."/>
            <person name="Riley R."/>
            <person name="Ohm R."/>
            <person name="Sun H."/>
            <person name="Tunlid A."/>
            <person name="Henrissat B."/>
            <person name="Grigoriev I.V."/>
            <person name="Hibbett D.S."/>
            <person name="Martin F."/>
        </authorList>
    </citation>
    <scope>NUCLEOTIDE SEQUENCE [LARGE SCALE GENOMIC DNA]</scope>
    <source>
        <strain evidence="2">UH-Slu-Lm8-n1</strain>
    </source>
</reference>
<dbReference type="OrthoDB" id="3187773at2759"/>
<proteinExistence type="predicted"/>
<evidence type="ECO:0000313" key="2">
    <source>
        <dbReference type="Proteomes" id="UP000054485"/>
    </source>
</evidence>
<evidence type="ECO:0000313" key="1">
    <source>
        <dbReference type="EMBL" id="KIK34771.1"/>
    </source>
</evidence>
<protein>
    <submittedName>
        <fullName evidence="1">Uncharacterized protein</fullName>
    </submittedName>
</protein>
<gene>
    <name evidence="1" type="ORF">CY34DRAFT_97330</name>
</gene>
<dbReference type="InParanoid" id="A0A0C9ZZ29"/>
<dbReference type="HOGENOM" id="CLU_006344_16_0_1"/>
<dbReference type="Proteomes" id="UP000054485">
    <property type="component" value="Unassembled WGS sequence"/>
</dbReference>
<name>A0A0C9ZZ29_9AGAM</name>
<organism evidence="1 2">
    <name type="scientific">Suillus luteus UH-Slu-Lm8-n1</name>
    <dbReference type="NCBI Taxonomy" id="930992"/>
    <lineage>
        <taxon>Eukaryota</taxon>
        <taxon>Fungi</taxon>
        <taxon>Dikarya</taxon>
        <taxon>Basidiomycota</taxon>
        <taxon>Agaricomycotina</taxon>
        <taxon>Agaricomycetes</taxon>
        <taxon>Agaricomycetidae</taxon>
        <taxon>Boletales</taxon>
        <taxon>Suillineae</taxon>
        <taxon>Suillaceae</taxon>
        <taxon>Suillus</taxon>
    </lineage>
</organism>
<accession>A0A0C9ZZ29</accession>
<dbReference type="STRING" id="930992.A0A0C9ZZ29"/>
<sequence length="144" mass="16528">MRHECIRSTPSWHRGPPCHDCVFVSMDNTTGGINGMEIACVLCFFSFFHRNTVWPCAVVHWFKCIGSRPDEDMGMWMVCPSMDEDQSHEISIIHVDLIFCAAHLVPMFGDKFVPEHVNFHNSLDAYMGFYVNKFADHHAFEIAS</sequence>
<dbReference type="EMBL" id="KN835705">
    <property type="protein sequence ID" value="KIK34771.1"/>
    <property type="molecule type" value="Genomic_DNA"/>
</dbReference>